<dbReference type="OrthoDB" id="1721574at2759"/>
<feature type="domain" description="Tf2-1-like SH3-like" evidence="1">
    <location>
        <begin position="90"/>
        <end position="151"/>
    </location>
</feature>
<protein>
    <recommendedName>
        <fullName evidence="1">Tf2-1-like SH3-like domain-containing protein</fullName>
    </recommendedName>
</protein>
<dbReference type="Pfam" id="PF24626">
    <property type="entry name" value="SH3_Tf2-1"/>
    <property type="match status" value="1"/>
</dbReference>
<accession>A0A834H4C0</accession>
<dbReference type="EMBL" id="WJXA01000004">
    <property type="protein sequence ID" value="KAF7145175.1"/>
    <property type="molecule type" value="Genomic_DNA"/>
</dbReference>
<evidence type="ECO:0000259" key="1">
    <source>
        <dbReference type="Pfam" id="PF24626"/>
    </source>
</evidence>
<sequence length="164" mass="18989">MHAWILPQELGKFDERLWKDLVACIAITLKHPTTMVEELANPLKISRGRSSWWKKMAVCHGNMELDPIEASMYYKTKADAHRRNKEFEEGELVMVYLPKERFPAGSYNKLKQTIFWSCQIIKKLGPNAYRSELPQGFSISPVFNISDLYAYYGDDKGDPLKVND</sequence>
<comment type="caution">
    <text evidence="2">The sequence shown here is derived from an EMBL/GenBank/DDBJ whole genome shotgun (WGS) entry which is preliminary data.</text>
</comment>
<organism evidence="2 3">
    <name type="scientific">Rhododendron simsii</name>
    <name type="common">Sims's rhododendron</name>
    <dbReference type="NCBI Taxonomy" id="118357"/>
    <lineage>
        <taxon>Eukaryota</taxon>
        <taxon>Viridiplantae</taxon>
        <taxon>Streptophyta</taxon>
        <taxon>Embryophyta</taxon>
        <taxon>Tracheophyta</taxon>
        <taxon>Spermatophyta</taxon>
        <taxon>Magnoliopsida</taxon>
        <taxon>eudicotyledons</taxon>
        <taxon>Gunneridae</taxon>
        <taxon>Pentapetalae</taxon>
        <taxon>asterids</taxon>
        <taxon>Ericales</taxon>
        <taxon>Ericaceae</taxon>
        <taxon>Ericoideae</taxon>
        <taxon>Rhodoreae</taxon>
        <taxon>Rhododendron</taxon>
    </lineage>
</organism>
<name>A0A834H4C0_RHOSS</name>
<evidence type="ECO:0000313" key="2">
    <source>
        <dbReference type="EMBL" id="KAF7145175.1"/>
    </source>
</evidence>
<keyword evidence="3" id="KW-1185">Reference proteome</keyword>
<dbReference type="Proteomes" id="UP000626092">
    <property type="component" value="Unassembled WGS sequence"/>
</dbReference>
<gene>
    <name evidence="2" type="ORF">RHSIM_Rhsim04G0077500</name>
</gene>
<dbReference type="InterPro" id="IPR056924">
    <property type="entry name" value="SH3_Tf2-1"/>
</dbReference>
<reference evidence="2" key="1">
    <citation type="submission" date="2019-11" db="EMBL/GenBank/DDBJ databases">
        <authorList>
            <person name="Liu Y."/>
            <person name="Hou J."/>
            <person name="Li T.-Q."/>
            <person name="Guan C.-H."/>
            <person name="Wu X."/>
            <person name="Wu H.-Z."/>
            <person name="Ling F."/>
            <person name="Zhang R."/>
            <person name="Shi X.-G."/>
            <person name="Ren J.-P."/>
            <person name="Chen E.-F."/>
            <person name="Sun J.-M."/>
        </authorList>
    </citation>
    <scope>NUCLEOTIDE SEQUENCE</scope>
    <source>
        <strain evidence="2">Adult_tree_wgs_1</strain>
        <tissue evidence="2">Leaves</tissue>
    </source>
</reference>
<proteinExistence type="predicted"/>
<evidence type="ECO:0000313" key="3">
    <source>
        <dbReference type="Proteomes" id="UP000626092"/>
    </source>
</evidence>
<dbReference type="AlphaFoldDB" id="A0A834H4C0"/>